<dbReference type="PROSITE" id="PS50011">
    <property type="entry name" value="PROTEIN_KINASE_DOM"/>
    <property type="match status" value="1"/>
</dbReference>
<keyword evidence="4" id="KW-0067">ATP-binding</keyword>
<evidence type="ECO:0000256" key="2">
    <source>
        <dbReference type="ARBA" id="ARBA00022741"/>
    </source>
</evidence>
<dbReference type="EMBL" id="BMXI01000001">
    <property type="protein sequence ID" value="GHC40206.1"/>
    <property type="molecule type" value="Genomic_DNA"/>
</dbReference>
<dbReference type="Pfam" id="PF00069">
    <property type="entry name" value="Pkinase"/>
    <property type="match status" value="1"/>
</dbReference>
<dbReference type="GO" id="GO:0004674">
    <property type="term" value="F:protein serine/threonine kinase activity"/>
    <property type="evidence" value="ECO:0007669"/>
    <property type="project" value="TreeGrafter"/>
</dbReference>
<evidence type="ECO:0000256" key="3">
    <source>
        <dbReference type="ARBA" id="ARBA00022777"/>
    </source>
</evidence>
<dbReference type="Gene3D" id="1.10.510.10">
    <property type="entry name" value="Transferase(Phosphotransferase) domain 1"/>
    <property type="match status" value="1"/>
</dbReference>
<evidence type="ECO:0000256" key="1">
    <source>
        <dbReference type="ARBA" id="ARBA00022679"/>
    </source>
</evidence>
<keyword evidence="2" id="KW-0547">Nucleotide-binding</keyword>
<evidence type="ECO:0000256" key="5">
    <source>
        <dbReference type="SAM" id="Coils"/>
    </source>
</evidence>
<accession>A0A918WD87</accession>
<evidence type="ECO:0000313" key="8">
    <source>
        <dbReference type="Proteomes" id="UP000644507"/>
    </source>
</evidence>
<dbReference type="PANTHER" id="PTHR43289:SF6">
    <property type="entry name" value="SERINE_THREONINE-PROTEIN KINASE NEKL-3"/>
    <property type="match status" value="1"/>
</dbReference>
<dbReference type="AlphaFoldDB" id="A0A918WD87"/>
<evidence type="ECO:0000256" key="4">
    <source>
        <dbReference type="ARBA" id="ARBA00022840"/>
    </source>
</evidence>
<keyword evidence="1" id="KW-0808">Transferase</keyword>
<feature type="coiled-coil region" evidence="5">
    <location>
        <begin position="364"/>
        <end position="391"/>
    </location>
</feature>
<evidence type="ECO:0000259" key="6">
    <source>
        <dbReference type="PROSITE" id="PS50011"/>
    </source>
</evidence>
<name>A0A918WD87_9BACT</name>
<dbReference type="InterPro" id="IPR011990">
    <property type="entry name" value="TPR-like_helical_dom_sf"/>
</dbReference>
<proteinExistence type="predicted"/>
<dbReference type="Proteomes" id="UP000644507">
    <property type="component" value="Unassembled WGS sequence"/>
</dbReference>
<dbReference type="GO" id="GO:0005524">
    <property type="term" value="F:ATP binding"/>
    <property type="evidence" value="ECO:0007669"/>
    <property type="project" value="UniProtKB-KW"/>
</dbReference>
<sequence>MKPTLPGYQIGELIGEGVCGRVWAAEDPVGNAVAVRTLNALSVNLDLVREVGRRLHGVTVEGHGPIPIWLQALDLKPAMEVTPLIADEVEEKVIPRNLQARLSDYLATGEAQAVVKCLAKALASLHRHQVVHGNLKPGNVFISEEGRILVGDYGLGWMPGIDVLGFSDALLYMSPEQLREPSGFYREAGYRWDVFSFGVLAYRLLEGKFPRCHESFEDVAPAPGVLHKEGIEADYAGVAEELLKEEIRPWEGEHDEALKAIIERCLSLDPEARFRDMVELCEVWERETLIARHAAEMEVVARKLRVGRRWKRSLGWGLAASLAAGAGAGIGWGVREHQMASKLDVEILAKSAAQKAKSEAVDAREEATIAKDVAESELEQAQLDLKELATSREKLLDWALSEGGDGLPTLIGRDGRLDLLDKHYQKLAQSQGSLAKRWQEQWQAERALLALARDEPEEARDFVSNEVSRLGGIGLTRLLLKESGSKEASREDLALARSLAKKVNGPQSAWLQAALDLVEVRSLERNGQKARSLRLLSELAAKVGKLPSSEPGTISLWRTQLQREAADVAEGAGREELAAEFRQEMVNDLRNELGAKGLSENIKKELAEQFVIAAEGLAEQNYSRGELAKARALSLESLKLIPESAHSRVQIALAVHHAVIGGCERENGQTEAARESLQAGLSLLEEPRKDAAEERWRLYRLGILKWQLSGVLGQSDKPEEELAVGQEALEMMRGLLEESSLRPSAIQVHHVIGYLSGDLAQACETAKKKQERDEFLDDAIESWKFLRAADPEEPEYVAGLAWCERLRKK</sequence>
<keyword evidence="8" id="KW-1185">Reference proteome</keyword>
<evidence type="ECO:0000313" key="7">
    <source>
        <dbReference type="EMBL" id="GHC40206.1"/>
    </source>
</evidence>
<dbReference type="RefSeq" id="WP_189566237.1">
    <property type="nucleotide sequence ID" value="NZ_BMXI01000001.1"/>
</dbReference>
<gene>
    <name evidence="7" type="ORF">GCM10007100_00720</name>
</gene>
<keyword evidence="3" id="KW-0418">Kinase</keyword>
<protein>
    <recommendedName>
        <fullName evidence="6">Protein kinase domain-containing protein</fullName>
    </recommendedName>
</protein>
<reference evidence="7" key="1">
    <citation type="journal article" date="2014" name="Int. J. Syst. Evol. Microbiol.">
        <title>Complete genome sequence of Corynebacterium casei LMG S-19264T (=DSM 44701T), isolated from a smear-ripened cheese.</title>
        <authorList>
            <consortium name="US DOE Joint Genome Institute (JGI-PGF)"/>
            <person name="Walter F."/>
            <person name="Albersmeier A."/>
            <person name="Kalinowski J."/>
            <person name="Ruckert C."/>
        </authorList>
    </citation>
    <scope>NUCLEOTIDE SEQUENCE</scope>
    <source>
        <strain evidence="7">KCTC 12988</strain>
    </source>
</reference>
<organism evidence="7 8">
    <name type="scientific">Roseibacillus persicicus</name>
    <dbReference type="NCBI Taxonomy" id="454148"/>
    <lineage>
        <taxon>Bacteria</taxon>
        <taxon>Pseudomonadati</taxon>
        <taxon>Verrucomicrobiota</taxon>
        <taxon>Verrucomicrobiia</taxon>
        <taxon>Verrucomicrobiales</taxon>
        <taxon>Verrucomicrobiaceae</taxon>
        <taxon>Roseibacillus</taxon>
    </lineage>
</organism>
<comment type="caution">
    <text evidence="7">The sequence shown here is derived from an EMBL/GenBank/DDBJ whole genome shotgun (WGS) entry which is preliminary data.</text>
</comment>
<dbReference type="Gene3D" id="1.25.40.10">
    <property type="entry name" value="Tetratricopeptide repeat domain"/>
    <property type="match status" value="1"/>
</dbReference>
<dbReference type="SUPFAM" id="SSF56112">
    <property type="entry name" value="Protein kinase-like (PK-like)"/>
    <property type="match status" value="1"/>
</dbReference>
<keyword evidence="5" id="KW-0175">Coiled coil</keyword>
<dbReference type="InterPro" id="IPR011009">
    <property type="entry name" value="Kinase-like_dom_sf"/>
</dbReference>
<reference evidence="7" key="2">
    <citation type="submission" date="2020-09" db="EMBL/GenBank/DDBJ databases">
        <authorList>
            <person name="Sun Q."/>
            <person name="Kim S."/>
        </authorList>
    </citation>
    <scope>NUCLEOTIDE SEQUENCE</scope>
    <source>
        <strain evidence="7">KCTC 12988</strain>
    </source>
</reference>
<dbReference type="PANTHER" id="PTHR43289">
    <property type="entry name" value="MITOGEN-ACTIVATED PROTEIN KINASE KINASE KINASE 20-RELATED"/>
    <property type="match status" value="1"/>
</dbReference>
<dbReference type="InterPro" id="IPR000719">
    <property type="entry name" value="Prot_kinase_dom"/>
</dbReference>
<feature type="domain" description="Protein kinase" evidence="6">
    <location>
        <begin position="8"/>
        <end position="289"/>
    </location>
</feature>